<evidence type="ECO:0000313" key="3">
    <source>
        <dbReference type="Proteomes" id="UP000023152"/>
    </source>
</evidence>
<evidence type="ECO:0000256" key="1">
    <source>
        <dbReference type="SAM" id="MobiDB-lite"/>
    </source>
</evidence>
<evidence type="ECO:0000313" key="2">
    <source>
        <dbReference type="EMBL" id="ETO20075.1"/>
    </source>
</evidence>
<gene>
    <name evidence="2" type="ORF">RFI_17143</name>
</gene>
<comment type="caution">
    <text evidence="2">The sequence shown here is derived from an EMBL/GenBank/DDBJ whole genome shotgun (WGS) entry which is preliminary data.</text>
</comment>
<proteinExistence type="predicted"/>
<accession>X6N1C9</accession>
<protein>
    <submittedName>
        <fullName evidence="2">Aldo/keto reductase</fullName>
    </submittedName>
</protein>
<name>X6N1C9_RETFI</name>
<dbReference type="Proteomes" id="UP000023152">
    <property type="component" value="Unassembled WGS sequence"/>
</dbReference>
<dbReference type="EMBL" id="ASPP01012959">
    <property type="protein sequence ID" value="ETO20075.1"/>
    <property type="molecule type" value="Genomic_DNA"/>
</dbReference>
<organism evidence="2 3">
    <name type="scientific">Reticulomyxa filosa</name>
    <dbReference type="NCBI Taxonomy" id="46433"/>
    <lineage>
        <taxon>Eukaryota</taxon>
        <taxon>Sar</taxon>
        <taxon>Rhizaria</taxon>
        <taxon>Retaria</taxon>
        <taxon>Foraminifera</taxon>
        <taxon>Monothalamids</taxon>
        <taxon>Reticulomyxidae</taxon>
        <taxon>Reticulomyxa</taxon>
    </lineage>
</organism>
<sequence>MAMQHTRSKNKESTTIYQTRSKYSANIDSKLDYSSKKKKDVKKKNVNDQERILYVMSSQKKKETWQRMQKNKYFQFCFLKAVKEVDQTYKAVKKTKKNKQNKAKSKSNKKQWNKKASKQK</sequence>
<feature type="region of interest" description="Disordered" evidence="1">
    <location>
        <begin position="93"/>
        <end position="120"/>
    </location>
</feature>
<reference evidence="2 3" key="1">
    <citation type="journal article" date="2013" name="Curr. Biol.">
        <title>The Genome of the Foraminiferan Reticulomyxa filosa.</title>
        <authorList>
            <person name="Glockner G."/>
            <person name="Hulsmann N."/>
            <person name="Schleicher M."/>
            <person name="Noegel A.A."/>
            <person name="Eichinger L."/>
            <person name="Gallinger C."/>
            <person name="Pawlowski J."/>
            <person name="Sierra R."/>
            <person name="Euteneuer U."/>
            <person name="Pillet L."/>
            <person name="Moustafa A."/>
            <person name="Platzer M."/>
            <person name="Groth M."/>
            <person name="Szafranski K."/>
            <person name="Schliwa M."/>
        </authorList>
    </citation>
    <scope>NUCLEOTIDE SEQUENCE [LARGE SCALE GENOMIC DNA]</scope>
</reference>
<keyword evidence="3" id="KW-1185">Reference proteome</keyword>
<dbReference type="AlphaFoldDB" id="X6N1C9"/>